<dbReference type="Proteomes" id="UP000198535">
    <property type="component" value="Unassembled WGS sequence"/>
</dbReference>
<accession>A0A1I4PAE7</accession>
<evidence type="ECO:0000259" key="8">
    <source>
        <dbReference type="Pfam" id="PF22578"/>
    </source>
</evidence>
<keyword evidence="10" id="KW-1185">Reference proteome</keyword>
<dbReference type="PANTHER" id="PTHR42685">
    <property type="entry name" value="GERANYLGERANYL DIPHOSPHATE REDUCTASE"/>
    <property type="match status" value="1"/>
</dbReference>
<dbReference type="Pfam" id="PF22578">
    <property type="entry name" value="GGR_cat"/>
    <property type="match status" value="1"/>
</dbReference>
<gene>
    <name evidence="9" type="ORF">SAMN04488696_0538</name>
</gene>
<keyword evidence="1" id="KW-0444">Lipid biosynthesis</keyword>
<dbReference type="GO" id="GO:0008654">
    <property type="term" value="P:phospholipid biosynthetic process"/>
    <property type="evidence" value="ECO:0007669"/>
    <property type="project" value="UniProtKB-KW"/>
</dbReference>
<dbReference type="OrthoDB" id="46008at2157"/>
<keyword evidence="7" id="KW-1208">Phospholipid metabolism</keyword>
<keyword evidence="2" id="KW-0285">Flavoprotein</keyword>
<dbReference type="RefSeq" id="WP_091934131.1">
    <property type="nucleotide sequence ID" value="NZ_FOUJ01000001.1"/>
</dbReference>
<dbReference type="InterPro" id="IPR050407">
    <property type="entry name" value="Geranylgeranyl_reductase"/>
</dbReference>
<dbReference type="GO" id="GO:0016628">
    <property type="term" value="F:oxidoreductase activity, acting on the CH-CH group of donors, NAD or NADP as acceptor"/>
    <property type="evidence" value="ECO:0007669"/>
    <property type="project" value="InterPro"/>
</dbReference>
<evidence type="ECO:0000256" key="3">
    <source>
        <dbReference type="ARBA" id="ARBA00022827"/>
    </source>
</evidence>
<dbReference type="Pfam" id="PF12831">
    <property type="entry name" value="FAD_oxidored"/>
    <property type="match status" value="1"/>
</dbReference>
<evidence type="ECO:0000256" key="2">
    <source>
        <dbReference type="ARBA" id="ARBA00022630"/>
    </source>
</evidence>
<dbReference type="PANTHER" id="PTHR42685:SF18">
    <property type="entry name" value="DIGERANYLGERANYLGLYCEROPHOSPHOLIPID REDUCTASE"/>
    <property type="match status" value="1"/>
</dbReference>
<proteinExistence type="predicted"/>
<evidence type="ECO:0000256" key="1">
    <source>
        <dbReference type="ARBA" id="ARBA00022516"/>
    </source>
</evidence>
<evidence type="ECO:0000313" key="10">
    <source>
        <dbReference type="Proteomes" id="UP000198535"/>
    </source>
</evidence>
<keyword evidence="3" id="KW-0274">FAD</keyword>
<dbReference type="SUPFAM" id="SSF51905">
    <property type="entry name" value="FAD/NAD(P)-binding domain"/>
    <property type="match status" value="1"/>
</dbReference>
<keyword evidence="4" id="KW-0560">Oxidoreductase</keyword>
<dbReference type="AlphaFoldDB" id="A0A1I4PAE7"/>
<name>A0A1I4PAE7_9EURY</name>
<dbReference type="STRING" id="487685.SAMN04488696_0538"/>
<dbReference type="InterPro" id="IPR036188">
    <property type="entry name" value="FAD/NAD-bd_sf"/>
</dbReference>
<dbReference type="PRINTS" id="PR00469">
    <property type="entry name" value="PNDRDTASEII"/>
</dbReference>
<sequence length="396" mass="42502">MTPEDSYDIIVVGAGPAGSTAAMYAAQKDMSVLLVEKKKDIGVPLQCGGFLPHYPVLQELVPSAELPVTLEEIPSDCIHATASYQRFIAPNGYSKGFEVDADAIDRRRFDKHLAKEAARAGAELLVGTNVTEVNDTKLFMDGAFGEFEVEGKVIIGADGPNSIIAKANNMLRDIDPMGTGTAFEYELSGVDIDKEAVEMYFGKDYVPGGYAWIISQGGDTANIGVGIREALFEEHLCARDYLERFMYEHPIASEKLSGASITSVVAGLVPVGGAPKVTASHNTLIAGDAAGHIIATNGGGISTAMVGGKLAGETAAEFLAGKCQLREYETRWRQQMGLEIKTAVYVRKLMDKLMLSDRLMSTAIKMITPEQMKAIQCGQLPDPVKKTLMKLNVGLS</sequence>
<organism evidence="9 10">
    <name type="scientific">Methanolobus profundi</name>
    <dbReference type="NCBI Taxonomy" id="487685"/>
    <lineage>
        <taxon>Archaea</taxon>
        <taxon>Methanobacteriati</taxon>
        <taxon>Methanobacteriota</taxon>
        <taxon>Stenosarchaea group</taxon>
        <taxon>Methanomicrobia</taxon>
        <taxon>Methanosarcinales</taxon>
        <taxon>Methanosarcinaceae</taxon>
        <taxon>Methanolobus</taxon>
    </lineage>
</organism>
<feature type="domain" description="Digeranylgeranylglycerophospholipid reductase catalytic" evidence="8">
    <location>
        <begin position="181"/>
        <end position="266"/>
    </location>
</feature>
<dbReference type="NCBIfam" id="TIGR02032">
    <property type="entry name" value="GG-red-SF"/>
    <property type="match status" value="1"/>
</dbReference>
<protein>
    <submittedName>
        <fullName evidence="9">Geranylgeranyl reductase family</fullName>
    </submittedName>
</protein>
<keyword evidence="5" id="KW-0443">Lipid metabolism</keyword>
<evidence type="ECO:0000256" key="5">
    <source>
        <dbReference type="ARBA" id="ARBA00023098"/>
    </source>
</evidence>
<reference evidence="10" key="1">
    <citation type="submission" date="2016-10" db="EMBL/GenBank/DDBJ databases">
        <authorList>
            <person name="Varghese N."/>
            <person name="Submissions S."/>
        </authorList>
    </citation>
    <scope>NUCLEOTIDE SEQUENCE [LARGE SCALE GENOMIC DNA]</scope>
    <source>
        <strain evidence="10">Mob M</strain>
    </source>
</reference>
<dbReference type="Gene3D" id="3.50.50.60">
    <property type="entry name" value="FAD/NAD(P)-binding domain"/>
    <property type="match status" value="1"/>
</dbReference>
<dbReference type="InterPro" id="IPR054715">
    <property type="entry name" value="GGR_cat"/>
</dbReference>
<evidence type="ECO:0000313" key="9">
    <source>
        <dbReference type="EMBL" id="SFM24741.1"/>
    </source>
</evidence>
<dbReference type="InterPro" id="IPR011777">
    <property type="entry name" value="Geranylgeranyl_Rdtase_fam"/>
</dbReference>
<evidence type="ECO:0000256" key="6">
    <source>
        <dbReference type="ARBA" id="ARBA00023209"/>
    </source>
</evidence>
<dbReference type="EMBL" id="FOUJ01000001">
    <property type="protein sequence ID" value="SFM24741.1"/>
    <property type="molecule type" value="Genomic_DNA"/>
</dbReference>
<keyword evidence="6" id="KW-0594">Phospholipid biosynthesis</keyword>
<evidence type="ECO:0000256" key="7">
    <source>
        <dbReference type="ARBA" id="ARBA00023264"/>
    </source>
</evidence>
<evidence type="ECO:0000256" key="4">
    <source>
        <dbReference type="ARBA" id="ARBA00023002"/>
    </source>
</evidence>